<keyword evidence="13 16" id="KW-0675">Receptor</keyword>
<dbReference type="OMA" id="MSMIIEA"/>
<dbReference type="AlphaFoldDB" id="H3AVI2"/>
<dbReference type="InterPro" id="IPR013517">
    <property type="entry name" value="FG-GAP"/>
</dbReference>
<dbReference type="PANTHER" id="PTHR23220:SF84">
    <property type="entry name" value="INTEGRIN ALPHA-L"/>
    <property type="match status" value="1"/>
</dbReference>
<dbReference type="Gene3D" id="2.60.40.1510">
    <property type="entry name" value="ntegrin, alpha v. Chain A, domain 3"/>
    <property type="match status" value="1"/>
</dbReference>
<keyword evidence="6" id="KW-0677">Repeat</keyword>
<evidence type="ECO:0000256" key="1">
    <source>
        <dbReference type="ARBA" id="ARBA00004479"/>
    </source>
</evidence>
<dbReference type="Pfam" id="PF01839">
    <property type="entry name" value="FG-GAP"/>
    <property type="match status" value="2"/>
</dbReference>
<name>H3AVI2_LATCH</name>
<dbReference type="PRINTS" id="PR01185">
    <property type="entry name" value="INTEGRINA"/>
</dbReference>
<dbReference type="Gene3D" id="2.130.10.130">
    <property type="entry name" value="Integrin alpha, N-terminal"/>
    <property type="match status" value="1"/>
</dbReference>
<dbReference type="GO" id="GO:0098609">
    <property type="term" value="P:cell-cell adhesion"/>
    <property type="evidence" value="ECO:0007669"/>
    <property type="project" value="TreeGrafter"/>
</dbReference>
<evidence type="ECO:0000256" key="15">
    <source>
        <dbReference type="PROSITE-ProRule" id="PRU00803"/>
    </source>
</evidence>
<evidence type="ECO:0000256" key="8">
    <source>
        <dbReference type="ARBA" id="ARBA00022889"/>
    </source>
</evidence>
<dbReference type="Pfam" id="PF00092">
    <property type="entry name" value="VWA"/>
    <property type="match status" value="1"/>
</dbReference>
<dbReference type="Gene3D" id="1.20.5.930">
    <property type="entry name" value="Bicelle-embedded integrin alpha(iib) transmembrane segment"/>
    <property type="match status" value="1"/>
</dbReference>
<feature type="transmembrane region" description="Helical" evidence="16">
    <location>
        <begin position="919"/>
        <end position="942"/>
    </location>
</feature>
<accession>H3AVI2</accession>
<reference evidence="19" key="1">
    <citation type="submission" date="2011-08" db="EMBL/GenBank/DDBJ databases">
        <title>The draft genome of Latimeria chalumnae.</title>
        <authorList>
            <person name="Di Palma F."/>
            <person name="Alfoldi J."/>
            <person name="Johnson J."/>
            <person name="Berlin A."/>
            <person name="Gnerre S."/>
            <person name="Jaffe D."/>
            <person name="MacCallum I."/>
            <person name="Young S."/>
            <person name="Walker B.J."/>
            <person name="Lander E."/>
            <person name="Lindblad-Toh K."/>
        </authorList>
    </citation>
    <scope>NUCLEOTIDE SEQUENCE [LARGE SCALE GENOMIC DNA]</scope>
    <source>
        <strain evidence="19">Wild caught</strain>
    </source>
</reference>
<evidence type="ECO:0000256" key="4">
    <source>
        <dbReference type="ARBA" id="ARBA00022723"/>
    </source>
</evidence>
<dbReference type="InterPro" id="IPR013649">
    <property type="entry name" value="Integrin_alpha_Ig-like_1"/>
</dbReference>
<keyword evidence="8 16" id="KW-0130">Cell adhesion</keyword>
<keyword evidence="9 16" id="KW-1133">Transmembrane helix</keyword>
<organism evidence="18 19">
    <name type="scientific">Latimeria chalumnae</name>
    <name type="common">Coelacanth</name>
    <dbReference type="NCBI Taxonomy" id="7897"/>
    <lineage>
        <taxon>Eukaryota</taxon>
        <taxon>Metazoa</taxon>
        <taxon>Chordata</taxon>
        <taxon>Craniata</taxon>
        <taxon>Vertebrata</taxon>
        <taxon>Euteleostomi</taxon>
        <taxon>Coelacanthiformes</taxon>
        <taxon>Coelacanthidae</taxon>
        <taxon>Latimeria</taxon>
    </lineage>
</organism>
<feature type="domain" description="VWFA" evidence="17">
    <location>
        <begin position="1"/>
        <end position="145"/>
    </location>
</feature>
<dbReference type="InterPro" id="IPR048285">
    <property type="entry name" value="Integrin_alpha_Ig-like_2"/>
</dbReference>
<evidence type="ECO:0000256" key="14">
    <source>
        <dbReference type="ARBA" id="ARBA00023180"/>
    </source>
</evidence>
<feature type="repeat" description="FG-GAP" evidence="15">
    <location>
        <begin position="322"/>
        <end position="380"/>
    </location>
</feature>
<dbReference type="InterPro" id="IPR018184">
    <property type="entry name" value="Integrin_alpha_C_CS"/>
</dbReference>
<evidence type="ECO:0000256" key="5">
    <source>
        <dbReference type="ARBA" id="ARBA00022729"/>
    </source>
</evidence>
<keyword evidence="4" id="KW-0479">Metal-binding</keyword>
<dbReference type="Pfam" id="PF20805">
    <property type="entry name" value="Integrin_A_Ig_2"/>
    <property type="match status" value="1"/>
</dbReference>
<sequence>FAAVQFSKNVTEVFSFRNFAKTQDLRSLLENVEHLKSVTNTYSAIKYVAEKLFTKEQGSREGATRVLMLITDGKSTDITPKDQAISATKSNDVITYAIGIGNDFNDLTNQNDLKSLVSQPVDQHFLKVSNYDKLSGILKDLQSKIFAIEGSESKEDSISFQMELSQGGFSALLTPDTMLFGAVGAYDWAGGVQVGGGQTYSFLNVTSSEDMKDAYLGYSVKSATYNKITHYIVGAPRHQHIGAVFVFSEKSSSRNNWTVKQSIKGSQIGSYFGAELCTVDLNRDGETDLLLIGAPMYHGHQHGGLVHACVLENSVSGNFSCTSTLKGVPGNLFARFGAAIASISDINGDTYIDVAIGSPLEDNQQGAVYIFLGQNKGIKSKYSQRIEGQKVSSGIKFFGQSIDGTFDLSQDGLTDITIGALGEVVMLRSRPVLNVSTTIRFHPELISLKNLDCDSQSEHANFGSNLTLCLQVRNVTAGNLMGQTVTVNYWLNLDWTRAKSRAVFSQSGRSLTNHSTIHLPEGVQCSQYTINLHSCMEDYASPIKISLNFSMNENSTTDDGSSKPILDQLINTTLHTEIPFERYCGDDNKCVANLRITSSYSGPKAILLSGSPKLIMMVTLENTGEDAYHTKLRFSHPAGLSFRKIQIVQVQQGNETNKQKANKRTYVSRTDIGDLFLCFNISHPVFRNSTQAEFKVLFDVSTDHPWNKSLKINISAVSDNEDENEQDNSDEHTIPLLYAFDVIVKMLTSVLYVNFTKAEEEKEVFHTYQVENSGRRHIPFNITLTVPLQLDPEFEWRNPRISFSVSDPKESCRLSPWCVFLLLKLGETNPFCNCMAQKCRVFHCRVQALPPDKSVSFTIRGAAVFKQVPQQAIQKKLQLELKSFAVLSCDLEKYNKTMTEVFYNKMITTEVEVIQEFNFLPYIIGASVGGIFLLVIITVVLYKVGFFKRNYKDMLEDK</sequence>
<keyword evidence="11 16" id="KW-0472">Membrane</keyword>
<evidence type="ECO:0000256" key="12">
    <source>
        <dbReference type="ARBA" id="ARBA00023157"/>
    </source>
</evidence>
<dbReference type="SMART" id="SM00327">
    <property type="entry name" value="VWA"/>
    <property type="match status" value="1"/>
</dbReference>
<dbReference type="GeneTree" id="ENSGT00940000154838"/>
<dbReference type="SUPFAM" id="SSF69179">
    <property type="entry name" value="Integrin domains"/>
    <property type="match status" value="3"/>
</dbReference>
<evidence type="ECO:0000313" key="18">
    <source>
        <dbReference type="Ensembl" id="ENSLACP00000013653.1"/>
    </source>
</evidence>
<dbReference type="GO" id="GO:0007160">
    <property type="term" value="P:cell-matrix adhesion"/>
    <property type="evidence" value="ECO:0007669"/>
    <property type="project" value="TreeGrafter"/>
</dbReference>
<dbReference type="GO" id="GO:0046872">
    <property type="term" value="F:metal ion binding"/>
    <property type="evidence" value="ECO:0007669"/>
    <property type="project" value="UniProtKB-KW"/>
</dbReference>
<dbReference type="Ensembl" id="ENSLACT00000013750.1">
    <property type="protein sequence ID" value="ENSLACP00000013653.1"/>
    <property type="gene ID" value="ENSLACG00000012016.1"/>
</dbReference>
<dbReference type="Pfam" id="PF21520">
    <property type="entry name" value="ITGAX-like_Ig_3"/>
    <property type="match status" value="1"/>
</dbReference>
<dbReference type="PROSITE" id="PS51470">
    <property type="entry name" value="FG_GAP"/>
    <property type="match status" value="3"/>
</dbReference>
<dbReference type="EMBL" id="AFYH01115535">
    <property type="status" value="NOT_ANNOTATED_CDS"/>
    <property type="molecule type" value="Genomic_DNA"/>
</dbReference>
<evidence type="ECO:0000256" key="6">
    <source>
        <dbReference type="ARBA" id="ARBA00022737"/>
    </source>
</evidence>
<evidence type="ECO:0000256" key="10">
    <source>
        <dbReference type="ARBA" id="ARBA00023037"/>
    </source>
</evidence>
<keyword evidence="19" id="KW-1185">Reference proteome</keyword>
<dbReference type="InterPro" id="IPR048633">
    <property type="entry name" value="ITGAX-like_Ig_3"/>
</dbReference>
<dbReference type="InParanoid" id="H3AVI2"/>
<evidence type="ECO:0000256" key="3">
    <source>
        <dbReference type="ARBA" id="ARBA00022692"/>
    </source>
</evidence>
<feature type="repeat" description="FG-GAP" evidence="15">
    <location>
        <begin position="384"/>
        <end position="444"/>
    </location>
</feature>
<keyword evidence="3 16" id="KW-0812">Transmembrane</keyword>
<dbReference type="GO" id="GO:0005178">
    <property type="term" value="F:integrin binding"/>
    <property type="evidence" value="ECO:0007669"/>
    <property type="project" value="TreeGrafter"/>
</dbReference>
<dbReference type="Gene3D" id="2.60.40.1460">
    <property type="entry name" value="Integrin domains. Chain A, domain 2"/>
    <property type="match status" value="1"/>
</dbReference>
<evidence type="ECO:0000259" key="17">
    <source>
        <dbReference type="PROSITE" id="PS50234"/>
    </source>
</evidence>
<dbReference type="PANTHER" id="PTHR23220">
    <property type="entry name" value="INTEGRIN ALPHA"/>
    <property type="match status" value="1"/>
</dbReference>
<evidence type="ECO:0000256" key="11">
    <source>
        <dbReference type="ARBA" id="ARBA00023136"/>
    </source>
</evidence>
<evidence type="ECO:0000256" key="13">
    <source>
        <dbReference type="ARBA" id="ARBA00023170"/>
    </source>
</evidence>
<dbReference type="HOGENOM" id="CLU_004111_3_0_1"/>
<dbReference type="PROSITE" id="PS50234">
    <property type="entry name" value="VWFA"/>
    <property type="match status" value="1"/>
</dbReference>
<dbReference type="eggNOG" id="KOG3637">
    <property type="taxonomic scope" value="Eukaryota"/>
</dbReference>
<dbReference type="STRING" id="7897.ENSLACP00000013653"/>
<dbReference type="InterPro" id="IPR002035">
    <property type="entry name" value="VWF_A"/>
</dbReference>
<keyword evidence="14" id="KW-0325">Glycoprotein</keyword>
<dbReference type="GO" id="GO:0007229">
    <property type="term" value="P:integrin-mediated signaling pathway"/>
    <property type="evidence" value="ECO:0007669"/>
    <property type="project" value="UniProtKB-KW"/>
</dbReference>
<dbReference type="EMBL" id="AFYH01115534">
    <property type="status" value="NOT_ANNOTATED_CDS"/>
    <property type="molecule type" value="Genomic_DNA"/>
</dbReference>
<evidence type="ECO:0000256" key="16">
    <source>
        <dbReference type="RuleBase" id="RU003762"/>
    </source>
</evidence>
<dbReference type="InterPro" id="IPR032695">
    <property type="entry name" value="Integrin_dom_sf"/>
</dbReference>
<dbReference type="Gene3D" id="3.40.50.410">
    <property type="entry name" value="von Willebrand factor, type A domain"/>
    <property type="match status" value="1"/>
</dbReference>
<dbReference type="InterPro" id="IPR036465">
    <property type="entry name" value="vWFA_dom_sf"/>
</dbReference>
<keyword evidence="5" id="KW-0732">Signal</keyword>
<dbReference type="Gene3D" id="2.60.40.1530">
    <property type="entry name" value="ntegrin, alpha v. Chain A, domain 4"/>
    <property type="match status" value="1"/>
</dbReference>
<dbReference type="Proteomes" id="UP000008672">
    <property type="component" value="Unassembled WGS sequence"/>
</dbReference>
<dbReference type="InterPro" id="IPR028994">
    <property type="entry name" value="Integrin_alpha_N"/>
</dbReference>
<keyword evidence="7" id="KW-0106">Calcium</keyword>
<evidence type="ECO:0000313" key="19">
    <source>
        <dbReference type="Proteomes" id="UP000008672"/>
    </source>
</evidence>
<dbReference type="InterPro" id="IPR013519">
    <property type="entry name" value="Int_alpha_beta-p"/>
</dbReference>
<dbReference type="SUPFAM" id="SSF69318">
    <property type="entry name" value="Integrin alpha N-terminal domain"/>
    <property type="match status" value="1"/>
</dbReference>
<dbReference type="Pfam" id="PF00357">
    <property type="entry name" value="Integrin_alpha"/>
    <property type="match status" value="1"/>
</dbReference>
<dbReference type="GO" id="GO:0009897">
    <property type="term" value="C:external side of plasma membrane"/>
    <property type="evidence" value="ECO:0007669"/>
    <property type="project" value="TreeGrafter"/>
</dbReference>
<keyword evidence="10 16" id="KW-0401">Integrin</keyword>
<dbReference type="Pfam" id="PF08441">
    <property type="entry name" value="Integrin_A_Ig_1"/>
    <property type="match status" value="1"/>
</dbReference>
<evidence type="ECO:0000256" key="2">
    <source>
        <dbReference type="ARBA" id="ARBA00008054"/>
    </source>
</evidence>
<dbReference type="InterPro" id="IPR000413">
    <property type="entry name" value="Integrin_alpha"/>
</dbReference>
<dbReference type="SMART" id="SM00191">
    <property type="entry name" value="Int_alpha"/>
    <property type="match status" value="4"/>
</dbReference>
<protein>
    <recommendedName>
        <fullName evidence="17">VWFA domain-containing protein</fullName>
    </recommendedName>
</protein>
<keyword evidence="12" id="KW-1015">Disulfide bond</keyword>
<proteinExistence type="inferred from homology"/>
<dbReference type="PROSITE" id="PS00242">
    <property type="entry name" value="INTEGRIN_ALPHA"/>
    <property type="match status" value="1"/>
</dbReference>
<comment type="similarity">
    <text evidence="2 16">Belongs to the integrin alpha chain family.</text>
</comment>
<evidence type="ECO:0000256" key="9">
    <source>
        <dbReference type="ARBA" id="ARBA00022989"/>
    </source>
</evidence>
<dbReference type="SUPFAM" id="SSF53300">
    <property type="entry name" value="vWA-like"/>
    <property type="match status" value="1"/>
</dbReference>
<evidence type="ECO:0000256" key="7">
    <source>
        <dbReference type="ARBA" id="ARBA00022837"/>
    </source>
</evidence>
<dbReference type="GO" id="GO:0008305">
    <property type="term" value="C:integrin complex"/>
    <property type="evidence" value="ECO:0007669"/>
    <property type="project" value="InterPro"/>
</dbReference>
<comment type="subcellular location">
    <subcellularLocation>
        <location evidence="1 16">Membrane</location>
        <topology evidence="1 16">Single-pass type I membrane protein</topology>
    </subcellularLocation>
</comment>
<reference evidence="18" key="3">
    <citation type="submission" date="2025-09" db="UniProtKB">
        <authorList>
            <consortium name="Ensembl"/>
        </authorList>
    </citation>
    <scope>IDENTIFICATION</scope>
</reference>
<feature type="repeat" description="FG-GAP" evidence="15">
    <location>
        <begin position="258"/>
        <end position="318"/>
    </location>
</feature>
<reference evidence="18" key="2">
    <citation type="submission" date="2025-08" db="UniProtKB">
        <authorList>
            <consortium name="Ensembl"/>
        </authorList>
    </citation>
    <scope>IDENTIFICATION</scope>
</reference>
<dbReference type="GO" id="GO:0033627">
    <property type="term" value="P:cell adhesion mediated by integrin"/>
    <property type="evidence" value="ECO:0007669"/>
    <property type="project" value="TreeGrafter"/>
</dbReference>